<evidence type="ECO:0000313" key="2">
    <source>
        <dbReference type="Proteomes" id="UP000838878"/>
    </source>
</evidence>
<feature type="non-terminal residue" evidence="1">
    <location>
        <position position="209"/>
    </location>
</feature>
<dbReference type="EMBL" id="OV170229">
    <property type="protein sequence ID" value="CAH0731383.1"/>
    <property type="molecule type" value="Genomic_DNA"/>
</dbReference>
<keyword evidence="2" id="KW-1185">Reference proteome</keyword>
<dbReference type="AlphaFoldDB" id="A0A8J9VV79"/>
<name>A0A8J9VV79_9NEOP</name>
<dbReference type="OrthoDB" id="6932539at2759"/>
<proteinExistence type="predicted"/>
<accession>A0A8J9VV79</accession>
<gene>
    <name evidence="1" type="ORF">BINO364_LOCUS16262</name>
</gene>
<reference evidence="1" key="1">
    <citation type="submission" date="2021-12" db="EMBL/GenBank/DDBJ databases">
        <authorList>
            <person name="Martin H S."/>
        </authorList>
    </citation>
    <scope>NUCLEOTIDE SEQUENCE</scope>
</reference>
<sequence>MPRMLTRRLVSQSFLLEDETPYVTTLNDLKKRREKLLEIKKNILLKQSATHNNTNELPENLTSLIYSKTGNQEEPTEESLTLANCDTTSFSTSLLSLLEIGNTMTSTNNLPYCGTEEVVCTENSNLPIELPSFDFSSDDSVADPDYVPLSEITYVEPIASTSRDSNNHFFPERNLESELAKDSKVRKRKAELMSSKRFRNKNLRMLGQE</sequence>
<dbReference type="Proteomes" id="UP000838878">
    <property type="component" value="Chromosome 9"/>
</dbReference>
<organism evidence="1 2">
    <name type="scientific">Brenthis ino</name>
    <name type="common">lesser marbled fritillary</name>
    <dbReference type="NCBI Taxonomy" id="405034"/>
    <lineage>
        <taxon>Eukaryota</taxon>
        <taxon>Metazoa</taxon>
        <taxon>Ecdysozoa</taxon>
        <taxon>Arthropoda</taxon>
        <taxon>Hexapoda</taxon>
        <taxon>Insecta</taxon>
        <taxon>Pterygota</taxon>
        <taxon>Neoptera</taxon>
        <taxon>Endopterygota</taxon>
        <taxon>Lepidoptera</taxon>
        <taxon>Glossata</taxon>
        <taxon>Ditrysia</taxon>
        <taxon>Papilionoidea</taxon>
        <taxon>Nymphalidae</taxon>
        <taxon>Heliconiinae</taxon>
        <taxon>Argynnini</taxon>
        <taxon>Brenthis</taxon>
    </lineage>
</organism>
<protein>
    <submittedName>
        <fullName evidence="1">Uncharacterized protein</fullName>
    </submittedName>
</protein>
<evidence type="ECO:0000313" key="1">
    <source>
        <dbReference type="EMBL" id="CAH0731383.1"/>
    </source>
</evidence>